<feature type="region of interest" description="Disordered" evidence="1">
    <location>
        <begin position="1"/>
        <end position="81"/>
    </location>
</feature>
<protein>
    <submittedName>
        <fullName evidence="2">Putative tyrosine-protein phosphatase</fullName>
    </submittedName>
</protein>
<proteinExistence type="predicted"/>
<feature type="compositionally biased region" description="Low complexity" evidence="1">
    <location>
        <begin position="45"/>
        <end position="81"/>
    </location>
</feature>
<reference evidence="2" key="1">
    <citation type="submission" date="2020-09" db="EMBL/GenBank/DDBJ databases">
        <title>Genome-Enabled Discovery of Anthraquinone Biosynthesis in Senna tora.</title>
        <authorList>
            <person name="Kang S.-H."/>
            <person name="Pandey R.P."/>
            <person name="Lee C.-M."/>
            <person name="Sim J.-S."/>
            <person name="Jeong J.-T."/>
            <person name="Choi B.-S."/>
            <person name="Jung M."/>
            <person name="Ginzburg D."/>
            <person name="Zhao K."/>
            <person name="Won S.Y."/>
            <person name="Oh T.-J."/>
            <person name="Yu Y."/>
            <person name="Kim N.-H."/>
            <person name="Lee O.R."/>
            <person name="Lee T.-H."/>
            <person name="Bashyal P."/>
            <person name="Kim T.-S."/>
            <person name="Lee W.-H."/>
            <person name="Kawkins C."/>
            <person name="Kim C.-K."/>
            <person name="Kim J.S."/>
            <person name="Ahn B.O."/>
            <person name="Rhee S.Y."/>
            <person name="Sohng J.K."/>
        </authorList>
    </citation>
    <scope>NUCLEOTIDE SEQUENCE</scope>
    <source>
        <tissue evidence="2">Leaf</tissue>
    </source>
</reference>
<dbReference type="Proteomes" id="UP000634136">
    <property type="component" value="Unassembled WGS sequence"/>
</dbReference>
<dbReference type="AlphaFoldDB" id="A0A834WT23"/>
<evidence type="ECO:0000256" key="1">
    <source>
        <dbReference type="SAM" id="MobiDB-lite"/>
    </source>
</evidence>
<dbReference type="EMBL" id="JAAIUW010000005">
    <property type="protein sequence ID" value="KAF7831858.1"/>
    <property type="molecule type" value="Genomic_DNA"/>
</dbReference>
<sequence>MATHIQDSSSCHDERRPRDSRKEKLAGPGKPDRKMPLSTIAKLNGGTKTPSPSTTPSSASTLSQSSSSTSSASAAGCGGSATSSRWIFFSLLLRCFWSF</sequence>
<gene>
    <name evidence="2" type="ORF">G2W53_014191</name>
</gene>
<keyword evidence="3" id="KW-1185">Reference proteome</keyword>
<organism evidence="2 3">
    <name type="scientific">Senna tora</name>
    <dbReference type="NCBI Taxonomy" id="362788"/>
    <lineage>
        <taxon>Eukaryota</taxon>
        <taxon>Viridiplantae</taxon>
        <taxon>Streptophyta</taxon>
        <taxon>Embryophyta</taxon>
        <taxon>Tracheophyta</taxon>
        <taxon>Spermatophyta</taxon>
        <taxon>Magnoliopsida</taxon>
        <taxon>eudicotyledons</taxon>
        <taxon>Gunneridae</taxon>
        <taxon>Pentapetalae</taxon>
        <taxon>rosids</taxon>
        <taxon>fabids</taxon>
        <taxon>Fabales</taxon>
        <taxon>Fabaceae</taxon>
        <taxon>Caesalpinioideae</taxon>
        <taxon>Cassia clade</taxon>
        <taxon>Senna</taxon>
    </lineage>
</organism>
<name>A0A834WT23_9FABA</name>
<evidence type="ECO:0000313" key="3">
    <source>
        <dbReference type="Proteomes" id="UP000634136"/>
    </source>
</evidence>
<comment type="caution">
    <text evidence="2">The sequence shown here is derived from an EMBL/GenBank/DDBJ whole genome shotgun (WGS) entry which is preliminary data.</text>
</comment>
<feature type="compositionally biased region" description="Basic and acidic residues" evidence="1">
    <location>
        <begin position="10"/>
        <end position="35"/>
    </location>
</feature>
<evidence type="ECO:0000313" key="2">
    <source>
        <dbReference type="EMBL" id="KAF7831858.1"/>
    </source>
</evidence>
<accession>A0A834WT23</accession>